<dbReference type="AlphaFoldDB" id="A0AAN6ZIN5"/>
<organism evidence="3 4">
    <name type="scientific">Dichotomopilus funicola</name>
    <dbReference type="NCBI Taxonomy" id="1934379"/>
    <lineage>
        <taxon>Eukaryota</taxon>
        <taxon>Fungi</taxon>
        <taxon>Dikarya</taxon>
        <taxon>Ascomycota</taxon>
        <taxon>Pezizomycotina</taxon>
        <taxon>Sordariomycetes</taxon>
        <taxon>Sordariomycetidae</taxon>
        <taxon>Sordariales</taxon>
        <taxon>Chaetomiaceae</taxon>
        <taxon>Dichotomopilus</taxon>
    </lineage>
</organism>
<sequence length="280" mass="29860">MKVTDLVKLYFKPAGLLRFAPYLLVLPIVIFYCLSLTGCLSTSPAIPNIYIVDLWANNGNTNFTDTDPLVKVRVNYFGICGVDDEGTRCMATTGKSIATLTANLFPTIAGGPSNNNTKGSSHTTRAASAAPATPGKAELTDMVTTAINLQSRNFISVLAGAAVLFLFSLAGLVLLKRDSANQLNAWERTRRSVIIRRSTYGLLYGSTSLLFAAALSTTQSAGALEWAAAGMVHASVLIKSGTTLQVLQWLVFGFQAVFVLTVPILMRAPKAEEGGFKGEV</sequence>
<evidence type="ECO:0000313" key="3">
    <source>
        <dbReference type="EMBL" id="KAK4139283.1"/>
    </source>
</evidence>
<proteinExistence type="predicted"/>
<keyword evidence="2" id="KW-0472">Membrane</keyword>
<comment type="caution">
    <text evidence="3">The sequence shown here is derived from an EMBL/GenBank/DDBJ whole genome shotgun (WGS) entry which is preliminary data.</text>
</comment>
<feature type="transmembrane region" description="Helical" evidence="2">
    <location>
        <begin position="246"/>
        <end position="266"/>
    </location>
</feature>
<feature type="compositionally biased region" description="Low complexity" evidence="1">
    <location>
        <begin position="120"/>
        <end position="132"/>
    </location>
</feature>
<evidence type="ECO:0000313" key="4">
    <source>
        <dbReference type="Proteomes" id="UP001302676"/>
    </source>
</evidence>
<feature type="transmembrane region" description="Helical" evidence="2">
    <location>
        <begin position="21"/>
        <end position="46"/>
    </location>
</feature>
<evidence type="ECO:0000256" key="1">
    <source>
        <dbReference type="SAM" id="MobiDB-lite"/>
    </source>
</evidence>
<reference evidence="3" key="2">
    <citation type="submission" date="2023-05" db="EMBL/GenBank/DDBJ databases">
        <authorList>
            <consortium name="Lawrence Berkeley National Laboratory"/>
            <person name="Steindorff A."/>
            <person name="Hensen N."/>
            <person name="Bonometti L."/>
            <person name="Westerberg I."/>
            <person name="Brannstrom I.O."/>
            <person name="Guillou S."/>
            <person name="Cros-Aarteil S."/>
            <person name="Calhoun S."/>
            <person name="Haridas S."/>
            <person name="Kuo A."/>
            <person name="Mondo S."/>
            <person name="Pangilinan J."/>
            <person name="Riley R."/>
            <person name="Labutti K."/>
            <person name="Andreopoulos B."/>
            <person name="Lipzen A."/>
            <person name="Chen C."/>
            <person name="Yanf M."/>
            <person name="Daum C."/>
            <person name="Ng V."/>
            <person name="Clum A."/>
            <person name="Ohm R."/>
            <person name="Martin F."/>
            <person name="Silar P."/>
            <person name="Natvig D."/>
            <person name="Lalanne C."/>
            <person name="Gautier V."/>
            <person name="Ament-Velasquez S.L."/>
            <person name="Kruys A."/>
            <person name="Hutchinson M.I."/>
            <person name="Powell A.J."/>
            <person name="Barry K."/>
            <person name="Miller A.N."/>
            <person name="Grigoriev I.V."/>
            <person name="Debuchy R."/>
            <person name="Gladieux P."/>
            <person name="Thoren M.H."/>
            <person name="Johannesson H."/>
        </authorList>
    </citation>
    <scope>NUCLEOTIDE SEQUENCE</scope>
    <source>
        <strain evidence="3">CBS 141.50</strain>
    </source>
</reference>
<keyword evidence="2" id="KW-0812">Transmembrane</keyword>
<protein>
    <recommendedName>
        <fullName evidence="5">Ca2+ regulator and membrane fusion protein Fig1-domain-containing protein</fullName>
    </recommendedName>
</protein>
<dbReference type="GO" id="GO:0016020">
    <property type="term" value="C:membrane"/>
    <property type="evidence" value="ECO:0007669"/>
    <property type="project" value="InterPro"/>
</dbReference>
<feature type="transmembrane region" description="Helical" evidence="2">
    <location>
        <begin position="198"/>
        <end position="216"/>
    </location>
</feature>
<keyword evidence="4" id="KW-1185">Reference proteome</keyword>
<keyword evidence="2" id="KW-1133">Transmembrane helix</keyword>
<feature type="region of interest" description="Disordered" evidence="1">
    <location>
        <begin position="111"/>
        <end position="132"/>
    </location>
</feature>
<name>A0AAN6ZIN5_9PEZI</name>
<reference evidence="3" key="1">
    <citation type="journal article" date="2023" name="Mol. Phylogenet. Evol.">
        <title>Genome-scale phylogeny and comparative genomics of the fungal order Sordariales.</title>
        <authorList>
            <person name="Hensen N."/>
            <person name="Bonometti L."/>
            <person name="Westerberg I."/>
            <person name="Brannstrom I.O."/>
            <person name="Guillou S."/>
            <person name="Cros-Aarteil S."/>
            <person name="Calhoun S."/>
            <person name="Haridas S."/>
            <person name="Kuo A."/>
            <person name="Mondo S."/>
            <person name="Pangilinan J."/>
            <person name="Riley R."/>
            <person name="LaButti K."/>
            <person name="Andreopoulos B."/>
            <person name="Lipzen A."/>
            <person name="Chen C."/>
            <person name="Yan M."/>
            <person name="Daum C."/>
            <person name="Ng V."/>
            <person name="Clum A."/>
            <person name="Steindorff A."/>
            <person name="Ohm R.A."/>
            <person name="Martin F."/>
            <person name="Silar P."/>
            <person name="Natvig D.O."/>
            <person name="Lalanne C."/>
            <person name="Gautier V."/>
            <person name="Ament-Velasquez S.L."/>
            <person name="Kruys A."/>
            <person name="Hutchinson M.I."/>
            <person name="Powell A.J."/>
            <person name="Barry K."/>
            <person name="Miller A.N."/>
            <person name="Grigoriev I.V."/>
            <person name="Debuchy R."/>
            <person name="Gladieux P."/>
            <person name="Hiltunen Thoren M."/>
            <person name="Johannesson H."/>
        </authorList>
    </citation>
    <scope>NUCLEOTIDE SEQUENCE</scope>
    <source>
        <strain evidence="3">CBS 141.50</strain>
    </source>
</reference>
<dbReference type="InterPro" id="IPR033481">
    <property type="entry name" value="Dni1/Fig1"/>
</dbReference>
<dbReference type="Pfam" id="PF12351">
    <property type="entry name" value="Fig1"/>
    <property type="match status" value="1"/>
</dbReference>
<dbReference type="GeneID" id="87819002"/>
<evidence type="ECO:0008006" key="5">
    <source>
        <dbReference type="Google" id="ProtNLM"/>
    </source>
</evidence>
<gene>
    <name evidence="3" type="ORF">C8A04DRAFT_33251</name>
</gene>
<accession>A0AAN6ZIN5</accession>
<dbReference type="RefSeq" id="XP_062632654.1">
    <property type="nucleotide sequence ID" value="XM_062782389.1"/>
</dbReference>
<evidence type="ECO:0000256" key="2">
    <source>
        <dbReference type="SAM" id="Phobius"/>
    </source>
</evidence>
<dbReference type="EMBL" id="MU853673">
    <property type="protein sequence ID" value="KAK4139283.1"/>
    <property type="molecule type" value="Genomic_DNA"/>
</dbReference>
<feature type="transmembrane region" description="Helical" evidence="2">
    <location>
        <begin position="154"/>
        <end position="175"/>
    </location>
</feature>
<dbReference type="Proteomes" id="UP001302676">
    <property type="component" value="Unassembled WGS sequence"/>
</dbReference>